<reference evidence="1" key="1">
    <citation type="journal article" date="2021" name="Proc. Natl. Acad. Sci. U.S.A.">
        <title>A Catalog of Tens of Thousands of Viruses from Human Metagenomes Reveals Hidden Associations with Chronic Diseases.</title>
        <authorList>
            <person name="Tisza M.J."/>
            <person name="Buck C.B."/>
        </authorList>
    </citation>
    <scope>NUCLEOTIDE SEQUENCE</scope>
    <source>
        <strain evidence="1">CtdNl2</strain>
    </source>
</reference>
<accession>A0A8S5QI06</accession>
<protein>
    <submittedName>
        <fullName evidence="1">Uncharacterized protein</fullName>
    </submittedName>
</protein>
<sequence length="49" mass="5884">MRYLGIEYIAHKDGIYYMVTDSGERISGEEFFQVVCRELLNDKEELYMK</sequence>
<evidence type="ECO:0000313" key="1">
    <source>
        <dbReference type="EMBL" id="DAE18172.1"/>
    </source>
</evidence>
<organism evidence="1">
    <name type="scientific">Myoviridae sp. ctdNl2</name>
    <dbReference type="NCBI Taxonomy" id="2825140"/>
    <lineage>
        <taxon>Viruses</taxon>
        <taxon>Duplodnaviria</taxon>
        <taxon>Heunggongvirae</taxon>
        <taxon>Uroviricota</taxon>
        <taxon>Caudoviricetes</taxon>
    </lineage>
</organism>
<proteinExistence type="predicted"/>
<dbReference type="EMBL" id="BK015652">
    <property type="protein sequence ID" value="DAE18172.1"/>
    <property type="molecule type" value="Genomic_DNA"/>
</dbReference>
<name>A0A8S5QI06_9CAUD</name>